<sequence>MKFVFSTIATVLMATVTCVIAAPVVQARQANDIVAHSYEGSLVVSSNVHTRDFYPLSEEEKVKVLAVYPASVGGVDGKFDTACF</sequence>
<evidence type="ECO:0000313" key="3">
    <source>
        <dbReference type="Proteomes" id="UP000799764"/>
    </source>
</evidence>
<keyword evidence="3" id="KW-1185">Reference proteome</keyword>
<accession>A0A9P4P979</accession>
<dbReference type="OrthoDB" id="10354323at2759"/>
<comment type="caution">
    <text evidence="2">The sequence shown here is derived from an EMBL/GenBank/DDBJ whole genome shotgun (WGS) entry which is preliminary data.</text>
</comment>
<proteinExistence type="predicted"/>
<evidence type="ECO:0000313" key="2">
    <source>
        <dbReference type="EMBL" id="KAF2439168.1"/>
    </source>
</evidence>
<name>A0A9P4P979_9PLEO</name>
<evidence type="ECO:0000256" key="1">
    <source>
        <dbReference type="SAM" id="SignalP"/>
    </source>
</evidence>
<feature type="chain" id="PRO_5040488923" evidence="1">
    <location>
        <begin position="22"/>
        <end position="84"/>
    </location>
</feature>
<reference evidence="2" key="1">
    <citation type="journal article" date="2020" name="Stud. Mycol.">
        <title>101 Dothideomycetes genomes: a test case for predicting lifestyles and emergence of pathogens.</title>
        <authorList>
            <person name="Haridas S."/>
            <person name="Albert R."/>
            <person name="Binder M."/>
            <person name="Bloem J."/>
            <person name="Labutti K."/>
            <person name="Salamov A."/>
            <person name="Andreopoulos B."/>
            <person name="Baker S."/>
            <person name="Barry K."/>
            <person name="Bills G."/>
            <person name="Bluhm B."/>
            <person name="Cannon C."/>
            <person name="Castanera R."/>
            <person name="Culley D."/>
            <person name="Daum C."/>
            <person name="Ezra D."/>
            <person name="Gonzalez J."/>
            <person name="Henrissat B."/>
            <person name="Kuo A."/>
            <person name="Liang C."/>
            <person name="Lipzen A."/>
            <person name="Lutzoni F."/>
            <person name="Magnuson J."/>
            <person name="Mondo S."/>
            <person name="Nolan M."/>
            <person name="Ohm R."/>
            <person name="Pangilinan J."/>
            <person name="Park H.-J."/>
            <person name="Ramirez L."/>
            <person name="Alfaro M."/>
            <person name="Sun H."/>
            <person name="Tritt A."/>
            <person name="Yoshinaga Y."/>
            <person name="Zwiers L.-H."/>
            <person name="Turgeon B."/>
            <person name="Goodwin S."/>
            <person name="Spatafora J."/>
            <person name="Crous P."/>
            <person name="Grigoriev I."/>
        </authorList>
    </citation>
    <scope>NUCLEOTIDE SEQUENCE</scope>
    <source>
        <strain evidence="2">CBS 690.94</strain>
    </source>
</reference>
<organism evidence="2 3">
    <name type="scientific">Karstenula rhodostoma CBS 690.94</name>
    <dbReference type="NCBI Taxonomy" id="1392251"/>
    <lineage>
        <taxon>Eukaryota</taxon>
        <taxon>Fungi</taxon>
        <taxon>Dikarya</taxon>
        <taxon>Ascomycota</taxon>
        <taxon>Pezizomycotina</taxon>
        <taxon>Dothideomycetes</taxon>
        <taxon>Pleosporomycetidae</taxon>
        <taxon>Pleosporales</taxon>
        <taxon>Massarineae</taxon>
        <taxon>Didymosphaeriaceae</taxon>
        <taxon>Karstenula</taxon>
    </lineage>
</organism>
<dbReference type="Proteomes" id="UP000799764">
    <property type="component" value="Unassembled WGS sequence"/>
</dbReference>
<protein>
    <submittedName>
        <fullName evidence="2">Uncharacterized protein</fullName>
    </submittedName>
</protein>
<dbReference type="EMBL" id="MU001510">
    <property type="protein sequence ID" value="KAF2439168.1"/>
    <property type="molecule type" value="Genomic_DNA"/>
</dbReference>
<dbReference type="AlphaFoldDB" id="A0A9P4P979"/>
<feature type="signal peptide" evidence="1">
    <location>
        <begin position="1"/>
        <end position="21"/>
    </location>
</feature>
<gene>
    <name evidence="2" type="ORF">P171DRAFT_490603</name>
</gene>
<keyword evidence="1" id="KW-0732">Signal</keyword>